<comment type="caution">
    <text evidence="1">The sequence shown here is derived from an EMBL/GenBank/DDBJ whole genome shotgun (WGS) entry which is preliminary data.</text>
</comment>
<dbReference type="EMBL" id="JAZGQO010000002">
    <property type="protein sequence ID" value="KAK6190359.1"/>
    <property type="molecule type" value="Genomic_DNA"/>
</dbReference>
<evidence type="ECO:0000313" key="1">
    <source>
        <dbReference type="EMBL" id="KAK6190359.1"/>
    </source>
</evidence>
<evidence type="ECO:0008006" key="3">
    <source>
        <dbReference type="Google" id="ProtNLM"/>
    </source>
</evidence>
<sequence length="319" mass="36323">MAVQPQEIKLGTRRVTFPSEYLQQLEDSNHCLNDVNALHQEMQTKGYLYLRGFHDREEVLQARLEVLKYLKSTSDDILSSKQPLEMGVLKQGCGVGCVPFMEGKNVISHADPVRKVLEGPRPFEFFKNYFGGREVRTFDFKWLRAVHTEGFTGAHVDNVYMSRGSKELLTMWTPLGDITADMGVLAMCEGSHRLPSFAKFQEKYGNLDVEAVGLKGTGWFTCDPYEITDKFGGQWKTTNFQAGDVMIFTMRTLHMSTVNLTNLARISCDTRWQPLADVADPRYIGDFQTPGTKFGLYSTDESKTTSDNTMEHYRIKWGF</sequence>
<accession>A0AAN8KD17</accession>
<protein>
    <recommendedName>
        <fullName evidence="3">Phytanoyl-CoA dioxygenase</fullName>
    </recommendedName>
</protein>
<organism evidence="1 2">
    <name type="scientific">Patella caerulea</name>
    <name type="common">Rayed Mediterranean limpet</name>
    <dbReference type="NCBI Taxonomy" id="87958"/>
    <lineage>
        <taxon>Eukaryota</taxon>
        <taxon>Metazoa</taxon>
        <taxon>Spiralia</taxon>
        <taxon>Lophotrochozoa</taxon>
        <taxon>Mollusca</taxon>
        <taxon>Gastropoda</taxon>
        <taxon>Patellogastropoda</taxon>
        <taxon>Patelloidea</taxon>
        <taxon>Patellidae</taxon>
        <taxon>Patella</taxon>
    </lineage>
</organism>
<name>A0AAN8KD17_PATCE</name>
<dbReference type="Proteomes" id="UP001347796">
    <property type="component" value="Unassembled WGS sequence"/>
</dbReference>
<dbReference type="AlphaFoldDB" id="A0AAN8KD17"/>
<proteinExistence type="predicted"/>
<dbReference type="InterPro" id="IPR008775">
    <property type="entry name" value="Phytyl_CoA_dOase-like"/>
</dbReference>
<evidence type="ECO:0000313" key="2">
    <source>
        <dbReference type="Proteomes" id="UP001347796"/>
    </source>
</evidence>
<dbReference type="Gene3D" id="2.60.120.620">
    <property type="entry name" value="q2cbj1_9rhob like domain"/>
    <property type="match status" value="1"/>
</dbReference>
<dbReference type="PANTHER" id="PTHR40128">
    <property type="entry name" value="EXPRESSED PROTEIN"/>
    <property type="match status" value="1"/>
</dbReference>
<dbReference type="Pfam" id="PF05721">
    <property type="entry name" value="PhyH"/>
    <property type="match status" value="1"/>
</dbReference>
<reference evidence="1 2" key="1">
    <citation type="submission" date="2024-01" db="EMBL/GenBank/DDBJ databases">
        <title>The genome of the rayed Mediterranean limpet Patella caerulea (Linnaeus, 1758).</title>
        <authorList>
            <person name="Anh-Thu Weber A."/>
            <person name="Halstead-Nussloch G."/>
        </authorList>
    </citation>
    <scope>NUCLEOTIDE SEQUENCE [LARGE SCALE GENOMIC DNA]</scope>
    <source>
        <strain evidence="1">AATW-2023a</strain>
        <tissue evidence="1">Whole specimen</tissue>
    </source>
</reference>
<dbReference type="PANTHER" id="PTHR40128:SF1">
    <property type="entry name" value="PHYTANOYL-COA HYDROXYLASE"/>
    <property type="match status" value="1"/>
</dbReference>
<keyword evidence="2" id="KW-1185">Reference proteome</keyword>
<dbReference type="SUPFAM" id="SSF51197">
    <property type="entry name" value="Clavaminate synthase-like"/>
    <property type="match status" value="1"/>
</dbReference>
<gene>
    <name evidence="1" type="ORF">SNE40_002247</name>
</gene>